<accession>A0ABV2CNC0</accession>
<reference evidence="3 4" key="1">
    <citation type="submission" date="2024-07" db="EMBL/GenBank/DDBJ databases">
        <title>Uliginosibacterium paludis KCTC:42655.</title>
        <authorList>
            <person name="Kim M.K."/>
        </authorList>
    </citation>
    <scope>NUCLEOTIDE SEQUENCE [LARGE SCALE GENOMIC DNA]</scope>
    <source>
        <strain evidence="3 4">KCTC 42655</strain>
    </source>
</reference>
<sequence length="283" mass="31816">MEHTFQRPEPGKWASAVFSFAMHALLLGALFWGVQWQSRPPEPVSVELVRAMPASTPPTVERQPEPEARVETPPPRPEPKPVEEKAPEPRPAPKPDIALKEPEKKKPEPKREPPKPEPEKKVEKKPEPKPEPKPVEKKEEPKPPMSDLDKMLARENQRVREVKNRAIQDQQTADLNAKLDAAANAASMGRAQADWVHRISQKVRSNLILPPGTTGNPKLVFRLQILPTGEILGEPKLVSNTGNAALEEAVRRAILKSSPLPKPEKNEVFQRDLNFNFFPMQND</sequence>
<gene>
    <name evidence="3" type="ORF">ABVT11_06140</name>
</gene>
<dbReference type="Pfam" id="PF13103">
    <property type="entry name" value="TonB_2"/>
    <property type="match status" value="1"/>
</dbReference>
<proteinExistence type="predicted"/>
<feature type="compositionally biased region" description="Basic and acidic residues" evidence="1">
    <location>
        <begin position="77"/>
        <end position="149"/>
    </location>
</feature>
<protein>
    <submittedName>
        <fullName evidence="3">Energy transducer TonB</fullName>
    </submittedName>
</protein>
<organism evidence="3 4">
    <name type="scientific">Uliginosibacterium paludis</name>
    <dbReference type="NCBI Taxonomy" id="1615952"/>
    <lineage>
        <taxon>Bacteria</taxon>
        <taxon>Pseudomonadati</taxon>
        <taxon>Pseudomonadota</taxon>
        <taxon>Betaproteobacteria</taxon>
        <taxon>Rhodocyclales</taxon>
        <taxon>Zoogloeaceae</taxon>
        <taxon>Uliginosibacterium</taxon>
    </lineage>
</organism>
<evidence type="ECO:0000313" key="4">
    <source>
        <dbReference type="Proteomes" id="UP001548590"/>
    </source>
</evidence>
<evidence type="ECO:0000256" key="1">
    <source>
        <dbReference type="SAM" id="MobiDB-lite"/>
    </source>
</evidence>
<evidence type="ECO:0000256" key="2">
    <source>
        <dbReference type="SAM" id="Phobius"/>
    </source>
</evidence>
<dbReference type="EMBL" id="JBEWLZ010000003">
    <property type="protein sequence ID" value="MET1489399.1"/>
    <property type="molecule type" value="Genomic_DNA"/>
</dbReference>
<feature type="transmembrane region" description="Helical" evidence="2">
    <location>
        <begin position="12"/>
        <end position="34"/>
    </location>
</feature>
<name>A0ABV2CNC0_9RHOO</name>
<dbReference type="SUPFAM" id="SSF74653">
    <property type="entry name" value="TolA/TonB C-terminal domain"/>
    <property type="match status" value="1"/>
</dbReference>
<keyword evidence="4" id="KW-1185">Reference proteome</keyword>
<dbReference type="Proteomes" id="UP001548590">
    <property type="component" value="Unassembled WGS sequence"/>
</dbReference>
<dbReference type="PRINTS" id="PR01217">
    <property type="entry name" value="PRICHEXTENSN"/>
</dbReference>
<keyword evidence="2" id="KW-0812">Transmembrane</keyword>
<keyword evidence="2" id="KW-0472">Membrane</keyword>
<comment type="caution">
    <text evidence="3">The sequence shown here is derived from an EMBL/GenBank/DDBJ whole genome shotgun (WGS) entry which is preliminary data.</text>
</comment>
<dbReference type="RefSeq" id="WP_345925555.1">
    <property type="nucleotide sequence ID" value="NZ_JBDIVF010000002.1"/>
</dbReference>
<keyword evidence="2" id="KW-1133">Transmembrane helix</keyword>
<evidence type="ECO:0000313" key="3">
    <source>
        <dbReference type="EMBL" id="MET1489399.1"/>
    </source>
</evidence>
<dbReference type="Gene3D" id="3.30.1150.10">
    <property type="match status" value="1"/>
</dbReference>
<feature type="region of interest" description="Disordered" evidence="1">
    <location>
        <begin position="47"/>
        <end position="149"/>
    </location>
</feature>